<keyword evidence="6 12" id="KW-0418">Kinase</keyword>
<evidence type="ECO:0000256" key="2">
    <source>
        <dbReference type="ARBA" id="ARBA00012438"/>
    </source>
</evidence>
<evidence type="ECO:0000259" key="11">
    <source>
        <dbReference type="Pfam" id="PF07730"/>
    </source>
</evidence>
<dbReference type="EC" id="2.7.13.3" evidence="2"/>
<proteinExistence type="predicted"/>
<feature type="transmembrane region" description="Helical" evidence="9">
    <location>
        <begin position="23"/>
        <end position="40"/>
    </location>
</feature>
<evidence type="ECO:0000259" key="10">
    <source>
        <dbReference type="Pfam" id="PF02518"/>
    </source>
</evidence>
<keyword evidence="9" id="KW-0812">Transmembrane</keyword>
<keyword evidence="9" id="KW-1133">Transmembrane helix</keyword>
<dbReference type="InterPro" id="IPR050482">
    <property type="entry name" value="Sensor_HK_TwoCompSys"/>
</dbReference>
<evidence type="ECO:0000313" key="12">
    <source>
        <dbReference type="EMBL" id="MFD4821384.1"/>
    </source>
</evidence>
<evidence type="ECO:0000256" key="8">
    <source>
        <dbReference type="ARBA" id="ARBA00023012"/>
    </source>
</evidence>
<accession>A0ABW6ESU9</accession>
<dbReference type="Gene3D" id="3.30.565.10">
    <property type="entry name" value="Histidine kinase-like ATPase, C-terminal domain"/>
    <property type="match status" value="1"/>
</dbReference>
<sequence length="396" mass="40713">MPEPGAQRAADAAVPLTARGGTVAQWVVTVAVAGAGIATIRPMGPGGQGLLVIVLFGVNCAVLAVRLVPEESLPATWPDSPFRTCWAALAVAAAAGLIAAADSGSSYLFAFFLVGLIGSRFDTRPALALAVLSSALCAGAVNLRAEPDERFAATLLGLSTGAAVLAGMAGRSRAQATRAAIEAAESAGKTARAEARTAVLAERTRIARDVHDVLAHSLAGINMQLELVDALVDTGDLDRIRAANGKAHDLVRESLKQAQWTVHSLREDSLSLVDSLTAMLESSGHRDALTIEGEAGTLPVRVTQGLLRVAQEALTNAARHAPGSAVTVRLECTDATAILTVLNGPPTLPEATVPGSGLGLVGMRERVALLGGRITTGPVTEGPDRGGWRVRAEVPR</sequence>
<dbReference type="InterPro" id="IPR003594">
    <property type="entry name" value="HATPase_dom"/>
</dbReference>
<feature type="transmembrane region" description="Helical" evidence="9">
    <location>
        <begin position="49"/>
        <end position="68"/>
    </location>
</feature>
<dbReference type="Gene3D" id="1.20.5.1930">
    <property type="match status" value="1"/>
</dbReference>
<evidence type="ECO:0000256" key="1">
    <source>
        <dbReference type="ARBA" id="ARBA00000085"/>
    </source>
</evidence>
<evidence type="ECO:0000256" key="3">
    <source>
        <dbReference type="ARBA" id="ARBA00022553"/>
    </source>
</evidence>
<evidence type="ECO:0000256" key="7">
    <source>
        <dbReference type="ARBA" id="ARBA00022840"/>
    </source>
</evidence>
<evidence type="ECO:0000313" key="13">
    <source>
        <dbReference type="Proteomes" id="UP001598352"/>
    </source>
</evidence>
<dbReference type="PANTHER" id="PTHR24421:SF10">
    <property type="entry name" value="NITRATE_NITRITE SENSOR PROTEIN NARQ"/>
    <property type="match status" value="1"/>
</dbReference>
<comment type="catalytic activity">
    <reaction evidence="1">
        <text>ATP + protein L-histidine = ADP + protein N-phospho-L-histidine.</text>
        <dbReference type="EC" id="2.7.13.3"/>
    </reaction>
</comment>
<keyword evidence="13" id="KW-1185">Reference proteome</keyword>
<keyword evidence="4" id="KW-0808">Transferase</keyword>
<organism evidence="12 13">
    <name type="scientific">Streptomyces rubiginosohelvolus</name>
    <dbReference type="NCBI Taxonomy" id="67362"/>
    <lineage>
        <taxon>Bacteria</taxon>
        <taxon>Bacillati</taxon>
        <taxon>Actinomycetota</taxon>
        <taxon>Actinomycetes</taxon>
        <taxon>Kitasatosporales</taxon>
        <taxon>Streptomycetaceae</taxon>
        <taxon>Streptomyces</taxon>
    </lineage>
</organism>
<dbReference type="Pfam" id="PF02518">
    <property type="entry name" value="HATPase_c"/>
    <property type="match status" value="1"/>
</dbReference>
<keyword evidence="5" id="KW-0547">Nucleotide-binding</keyword>
<dbReference type="RefSeq" id="WP_382762084.1">
    <property type="nucleotide sequence ID" value="NZ_JBHXKZ010000001.1"/>
</dbReference>
<keyword evidence="7" id="KW-0067">ATP-binding</keyword>
<gene>
    <name evidence="12" type="ORF">ACFWOQ_02310</name>
</gene>
<evidence type="ECO:0000256" key="5">
    <source>
        <dbReference type="ARBA" id="ARBA00022741"/>
    </source>
</evidence>
<keyword evidence="3" id="KW-0597">Phosphoprotein</keyword>
<comment type="caution">
    <text evidence="12">The sequence shown here is derived from an EMBL/GenBank/DDBJ whole genome shotgun (WGS) entry which is preliminary data.</text>
</comment>
<dbReference type="EMBL" id="JBHXKZ010000001">
    <property type="protein sequence ID" value="MFD4821384.1"/>
    <property type="molecule type" value="Genomic_DNA"/>
</dbReference>
<evidence type="ECO:0000256" key="6">
    <source>
        <dbReference type="ARBA" id="ARBA00022777"/>
    </source>
</evidence>
<reference evidence="12 13" key="1">
    <citation type="submission" date="2024-09" db="EMBL/GenBank/DDBJ databases">
        <title>The Natural Products Discovery Center: Release of the First 8490 Sequenced Strains for Exploring Actinobacteria Biosynthetic Diversity.</title>
        <authorList>
            <person name="Kalkreuter E."/>
            <person name="Kautsar S.A."/>
            <person name="Yang D."/>
            <person name="Bader C.D."/>
            <person name="Teijaro C.N."/>
            <person name="Fluegel L."/>
            <person name="Davis C.M."/>
            <person name="Simpson J.R."/>
            <person name="Lauterbach L."/>
            <person name="Steele A.D."/>
            <person name="Gui C."/>
            <person name="Meng S."/>
            <person name="Li G."/>
            <person name="Viehrig K."/>
            <person name="Ye F."/>
            <person name="Su P."/>
            <person name="Kiefer A.F."/>
            <person name="Nichols A."/>
            <person name="Cepeda A.J."/>
            <person name="Yan W."/>
            <person name="Fan B."/>
            <person name="Jiang Y."/>
            <person name="Adhikari A."/>
            <person name="Zheng C.-J."/>
            <person name="Schuster L."/>
            <person name="Cowan T.M."/>
            <person name="Smanski M.J."/>
            <person name="Chevrette M.G."/>
            <person name="De Carvalho L.P.S."/>
            <person name="Shen B."/>
        </authorList>
    </citation>
    <scope>NUCLEOTIDE SEQUENCE [LARGE SCALE GENOMIC DNA]</scope>
    <source>
        <strain evidence="12 13">NPDC058428</strain>
    </source>
</reference>
<evidence type="ECO:0000256" key="4">
    <source>
        <dbReference type="ARBA" id="ARBA00022679"/>
    </source>
</evidence>
<feature type="transmembrane region" description="Helical" evidence="9">
    <location>
        <begin position="88"/>
        <end position="114"/>
    </location>
</feature>
<keyword evidence="9" id="KW-0472">Membrane</keyword>
<keyword evidence="8" id="KW-0902">Two-component regulatory system</keyword>
<dbReference type="GO" id="GO:0016301">
    <property type="term" value="F:kinase activity"/>
    <property type="evidence" value="ECO:0007669"/>
    <property type="project" value="UniProtKB-KW"/>
</dbReference>
<name>A0ABW6ESU9_9ACTN</name>
<dbReference type="PANTHER" id="PTHR24421">
    <property type="entry name" value="NITRATE/NITRITE SENSOR PROTEIN NARX-RELATED"/>
    <property type="match status" value="1"/>
</dbReference>
<protein>
    <recommendedName>
        <fullName evidence="2">histidine kinase</fullName>
        <ecNumber evidence="2">2.7.13.3</ecNumber>
    </recommendedName>
</protein>
<dbReference type="Proteomes" id="UP001598352">
    <property type="component" value="Unassembled WGS sequence"/>
</dbReference>
<dbReference type="SUPFAM" id="SSF55874">
    <property type="entry name" value="ATPase domain of HSP90 chaperone/DNA topoisomerase II/histidine kinase"/>
    <property type="match status" value="1"/>
</dbReference>
<feature type="domain" description="Signal transduction histidine kinase subgroup 3 dimerisation and phosphoacceptor" evidence="11">
    <location>
        <begin position="202"/>
        <end position="269"/>
    </location>
</feature>
<dbReference type="InterPro" id="IPR011712">
    <property type="entry name" value="Sig_transdc_His_kin_sub3_dim/P"/>
</dbReference>
<dbReference type="InterPro" id="IPR036890">
    <property type="entry name" value="HATPase_C_sf"/>
</dbReference>
<feature type="domain" description="Histidine kinase/HSP90-like ATPase" evidence="10">
    <location>
        <begin position="304"/>
        <end position="395"/>
    </location>
</feature>
<evidence type="ECO:0000256" key="9">
    <source>
        <dbReference type="SAM" id="Phobius"/>
    </source>
</evidence>
<dbReference type="CDD" id="cd16917">
    <property type="entry name" value="HATPase_UhpB-NarQ-NarX-like"/>
    <property type="match status" value="1"/>
</dbReference>
<dbReference type="Pfam" id="PF07730">
    <property type="entry name" value="HisKA_3"/>
    <property type="match status" value="1"/>
</dbReference>